<evidence type="ECO:0000256" key="2">
    <source>
        <dbReference type="ARBA" id="ARBA00023015"/>
    </source>
</evidence>
<proteinExistence type="predicted"/>
<feature type="region of interest" description="Disordered" evidence="6">
    <location>
        <begin position="411"/>
        <end position="453"/>
    </location>
</feature>
<evidence type="ECO:0000256" key="3">
    <source>
        <dbReference type="ARBA" id="ARBA00023125"/>
    </source>
</evidence>
<dbReference type="PANTHER" id="PTHR31541">
    <property type="entry name" value="B3 DOMAIN PLANT PROTEIN-RELATED"/>
    <property type="match status" value="1"/>
</dbReference>
<dbReference type="Pfam" id="PF03754">
    <property type="entry name" value="At2g31720-like"/>
    <property type="match status" value="1"/>
</dbReference>
<gene>
    <name evidence="7" type="ORF">ERUC_LOCUS30928</name>
</gene>
<evidence type="ECO:0000256" key="5">
    <source>
        <dbReference type="ARBA" id="ARBA00023242"/>
    </source>
</evidence>
<evidence type="ECO:0000256" key="4">
    <source>
        <dbReference type="ARBA" id="ARBA00023163"/>
    </source>
</evidence>
<feature type="region of interest" description="Disordered" evidence="6">
    <location>
        <begin position="30"/>
        <end position="66"/>
    </location>
</feature>
<keyword evidence="5" id="KW-0539">Nucleus</keyword>
<accession>A0ABC8L2D9</accession>
<dbReference type="AlphaFoldDB" id="A0ABC8L2D9"/>
<evidence type="ECO:0000313" key="7">
    <source>
        <dbReference type="EMBL" id="CAH8368191.1"/>
    </source>
</evidence>
<dbReference type="InterPro" id="IPR015300">
    <property type="entry name" value="DNA-bd_pseudobarrel_sf"/>
</dbReference>
<evidence type="ECO:0000313" key="8">
    <source>
        <dbReference type="Proteomes" id="UP001642260"/>
    </source>
</evidence>
<dbReference type="GO" id="GO:0005634">
    <property type="term" value="C:nucleus"/>
    <property type="evidence" value="ECO:0007669"/>
    <property type="project" value="UniProtKB-SubCell"/>
</dbReference>
<dbReference type="InterPro" id="IPR005508">
    <property type="entry name" value="At2g31720-like"/>
</dbReference>
<evidence type="ECO:0008006" key="9">
    <source>
        <dbReference type="Google" id="ProtNLM"/>
    </source>
</evidence>
<reference evidence="7 8" key="1">
    <citation type="submission" date="2022-03" db="EMBL/GenBank/DDBJ databases">
        <authorList>
            <person name="Macdonald S."/>
            <person name="Ahmed S."/>
            <person name="Newling K."/>
        </authorList>
    </citation>
    <scope>NUCLEOTIDE SEQUENCE [LARGE SCALE GENOMIC DNA]</scope>
</reference>
<keyword evidence="3" id="KW-0238">DNA-binding</keyword>
<feature type="compositionally biased region" description="Pro residues" evidence="6">
    <location>
        <begin position="411"/>
        <end position="426"/>
    </location>
</feature>
<dbReference type="Gene3D" id="2.40.330.10">
    <property type="entry name" value="DNA-binding pseudobarrel domain"/>
    <property type="match status" value="1"/>
</dbReference>
<comment type="subcellular location">
    <subcellularLocation>
        <location evidence="1">Nucleus</location>
    </subcellularLocation>
</comment>
<dbReference type="GO" id="GO:0003677">
    <property type="term" value="F:DNA binding"/>
    <property type="evidence" value="ECO:0007669"/>
    <property type="project" value="UniProtKB-KW"/>
</dbReference>
<dbReference type="EMBL" id="CAKOAT010410710">
    <property type="protein sequence ID" value="CAH8368191.1"/>
    <property type="molecule type" value="Genomic_DNA"/>
</dbReference>
<feature type="compositionally biased region" description="Basic residues" evidence="6">
    <location>
        <begin position="40"/>
        <end position="53"/>
    </location>
</feature>
<dbReference type="PANTHER" id="PTHR31541:SF58">
    <property type="entry name" value="TF-B3 DOMAIN-CONTAINING PROTEIN"/>
    <property type="match status" value="1"/>
</dbReference>
<protein>
    <recommendedName>
        <fullName evidence="9">B3 domain-containing protein</fullName>
    </recommendedName>
</protein>
<evidence type="ECO:0000256" key="1">
    <source>
        <dbReference type="ARBA" id="ARBA00004123"/>
    </source>
</evidence>
<keyword evidence="4" id="KW-0804">Transcription</keyword>
<evidence type="ECO:0000256" key="6">
    <source>
        <dbReference type="SAM" id="MobiDB-lite"/>
    </source>
</evidence>
<keyword evidence="2" id="KW-0805">Transcription regulation</keyword>
<dbReference type="SUPFAM" id="SSF101936">
    <property type="entry name" value="DNA-binding pseudobarrel domain"/>
    <property type="match status" value="1"/>
</dbReference>
<dbReference type="Proteomes" id="UP001642260">
    <property type="component" value="Unassembled WGS sequence"/>
</dbReference>
<sequence length="453" mass="50577">MISDVEAAHILIALSRSKPRVVVKPIKNKEENPLPVLVPRQKRSSSRVPRQMRRSFPMDPSSSSSTAIVAYVSQEDASPPPLSRKKRPMDPSCSTAIVEYLSQEEDASPPLRRKKRPMDPSCSTAIVEYMSQEEDASPPLRRKKRPMDPSCSTAIVEYLSKEEDASPPPLSRKKRPIDPSCSTAIVEYLSQEEDASPPLRRKKRPLDPSCSTAIVGYLSEEEDASPPLRRKKRPPLFPLVANQPKKKKAKAADSPWMKEPTPGWLLTLVNGDEEELKKIIEKELSATDVSRGHNRLSMPCSNIIDLGFLSLTEQRLIAEDEVKKFKTGINAKLVVKFVDSDDLEEFDVNVRKWRMPKKSGSATYVYNLVTGWNKVVDGCGLGQSHKIRLWSYHSDGELCFALSLATPRPPPPTSHPLLLLPPPPPSDTENANTEEMSSALVVYDKSNDDLQPK</sequence>
<organism evidence="7 8">
    <name type="scientific">Eruca vesicaria subsp. sativa</name>
    <name type="common">Garden rocket</name>
    <name type="synonym">Eruca sativa</name>
    <dbReference type="NCBI Taxonomy" id="29727"/>
    <lineage>
        <taxon>Eukaryota</taxon>
        <taxon>Viridiplantae</taxon>
        <taxon>Streptophyta</taxon>
        <taxon>Embryophyta</taxon>
        <taxon>Tracheophyta</taxon>
        <taxon>Spermatophyta</taxon>
        <taxon>Magnoliopsida</taxon>
        <taxon>eudicotyledons</taxon>
        <taxon>Gunneridae</taxon>
        <taxon>Pentapetalae</taxon>
        <taxon>rosids</taxon>
        <taxon>malvids</taxon>
        <taxon>Brassicales</taxon>
        <taxon>Brassicaceae</taxon>
        <taxon>Brassiceae</taxon>
        <taxon>Eruca</taxon>
    </lineage>
</organism>
<comment type="caution">
    <text evidence="7">The sequence shown here is derived from an EMBL/GenBank/DDBJ whole genome shotgun (WGS) entry which is preliminary data.</text>
</comment>
<keyword evidence="8" id="KW-1185">Reference proteome</keyword>
<feature type="compositionally biased region" description="Polar residues" evidence="6">
    <location>
        <begin position="427"/>
        <end position="436"/>
    </location>
</feature>
<feature type="region of interest" description="Disordered" evidence="6">
    <location>
        <begin position="159"/>
        <end position="178"/>
    </location>
</feature>
<name>A0ABC8L2D9_ERUVS</name>